<evidence type="ECO:0000256" key="3">
    <source>
        <dbReference type="ARBA" id="ARBA00022692"/>
    </source>
</evidence>
<dbReference type="OrthoDB" id="8907274at2759"/>
<evidence type="ECO:0000256" key="7">
    <source>
        <dbReference type="SAM" id="Phobius"/>
    </source>
</evidence>
<dbReference type="InterPro" id="IPR036938">
    <property type="entry name" value="PAP2/HPO_sf"/>
</dbReference>
<dbReference type="PANTHER" id="PTHR10165:SF158">
    <property type="entry name" value="PAP2 DOMAIN PROTEIN (AFU_ORTHOLOGUE AFUA_4G08970)"/>
    <property type="match status" value="1"/>
</dbReference>
<evidence type="ECO:0000256" key="4">
    <source>
        <dbReference type="ARBA" id="ARBA00022989"/>
    </source>
</evidence>
<name>A0A6G1ISP9_9PLEO</name>
<dbReference type="InterPro" id="IPR043216">
    <property type="entry name" value="PAP-like"/>
</dbReference>
<dbReference type="GO" id="GO:0008195">
    <property type="term" value="F:phosphatidate phosphatase activity"/>
    <property type="evidence" value="ECO:0007669"/>
    <property type="project" value="TreeGrafter"/>
</dbReference>
<reference evidence="9" key="1">
    <citation type="journal article" date="2020" name="Stud. Mycol.">
        <title>101 Dothideomycetes genomes: a test case for predicting lifestyles and emergence of pathogens.</title>
        <authorList>
            <person name="Haridas S."/>
            <person name="Albert R."/>
            <person name="Binder M."/>
            <person name="Bloem J."/>
            <person name="Labutti K."/>
            <person name="Salamov A."/>
            <person name="Andreopoulos B."/>
            <person name="Baker S."/>
            <person name="Barry K."/>
            <person name="Bills G."/>
            <person name="Bluhm B."/>
            <person name="Cannon C."/>
            <person name="Castanera R."/>
            <person name="Culley D."/>
            <person name="Daum C."/>
            <person name="Ezra D."/>
            <person name="Gonzalez J."/>
            <person name="Henrissat B."/>
            <person name="Kuo A."/>
            <person name="Liang C."/>
            <person name="Lipzen A."/>
            <person name="Lutzoni F."/>
            <person name="Magnuson J."/>
            <person name="Mondo S."/>
            <person name="Nolan M."/>
            <person name="Ohm R."/>
            <person name="Pangilinan J."/>
            <person name="Park H.-J."/>
            <person name="Ramirez L."/>
            <person name="Alfaro M."/>
            <person name="Sun H."/>
            <person name="Tritt A."/>
            <person name="Yoshinaga Y."/>
            <person name="Zwiers L.-H."/>
            <person name="Turgeon B."/>
            <person name="Goodwin S."/>
            <person name="Spatafora J."/>
            <person name="Crous P."/>
            <person name="Grigoriev I."/>
        </authorList>
    </citation>
    <scope>NUCLEOTIDE SEQUENCE</scope>
    <source>
        <strain evidence="9">CBS 122367</strain>
    </source>
</reference>
<accession>A0A6G1ISP9</accession>
<comment type="similarity">
    <text evidence="2">Belongs to the PA-phosphatase related phosphoesterase family.</text>
</comment>
<dbReference type="GO" id="GO:0004601">
    <property type="term" value="F:peroxidase activity"/>
    <property type="evidence" value="ECO:0007669"/>
    <property type="project" value="UniProtKB-KW"/>
</dbReference>
<feature type="transmembrane region" description="Helical" evidence="7">
    <location>
        <begin position="130"/>
        <end position="149"/>
    </location>
</feature>
<evidence type="ECO:0000259" key="8">
    <source>
        <dbReference type="SMART" id="SM00014"/>
    </source>
</evidence>
<feature type="region of interest" description="Disordered" evidence="6">
    <location>
        <begin position="322"/>
        <end position="499"/>
    </location>
</feature>
<dbReference type="SMART" id="SM00014">
    <property type="entry name" value="acidPPc"/>
    <property type="match status" value="1"/>
</dbReference>
<dbReference type="EMBL" id="MU005592">
    <property type="protein sequence ID" value="KAF2681274.1"/>
    <property type="molecule type" value="Genomic_DNA"/>
</dbReference>
<feature type="compositionally biased region" description="Polar residues" evidence="6">
    <location>
        <begin position="380"/>
        <end position="403"/>
    </location>
</feature>
<dbReference type="CDD" id="cd03390">
    <property type="entry name" value="PAP2_containing_1_like"/>
    <property type="match status" value="1"/>
</dbReference>
<feature type="transmembrane region" description="Helical" evidence="7">
    <location>
        <begin position="73"/>
        <end position="99"/>
    </location>
</feature>
<evidence type="ECO:0000313" key="10">
    <source>
        <dbReference type="Proteomes" id="UP000799291"/>
    </source>
</evidence>
<evidence type="ECO:0000256" key="2">
    <source>
        <dbReference type="ARBA" id="ARBA00008816"/>
    </source>
</evidence>
<evidence type="ECO:0000256" key="1">
    <source>
        <dbReference type="ARBA" id="ARBA00004141"/>
    </source>
</evidence>
<feature type="compositionally biased region" description="Pro residues" evidence="6">
    <location>
        <begin position="452"/>
        <end position="468"/>
    </location>
</feature>
<keyword evidence="5 7" id="KW-0472">Membrane</keyword>
<keyword evidence="4 7" id="KW-1133">Transmembrane helix</keyword>
<dbReference type="GO" id="GO:0046839">
    <property type="term" value="P:phospholipid dephosphorylation"/>
    <property type="evidence" value="ECO:0007669"/>
    <property type="project" value="TreeGrafter"/>
</dbReference>
<dbReference type="GO" id="GO:0016020">
    <property type="term" value="C:membrane"/>
    <property type="evidence" value="ECO:0007669"/>
    <property type="project" value="UniProtKB-SubCell"/>
</dbReference>
<feature type="domain" description="Phosphatidic acid phosphatase type 2/haloperoxidase" evidence="8">
    <location>
        <begin position="130"/>
        <end position="281"/>
    </location>
</feature>
<comment type="subcellular location">
    <subcellularLocation>
        <location evidence="1">Membrane</location>
        <topology evidence="1">Multi-pass membrane protein</topology>
    </subcellularLocation>
</comment>
<evidence type="ECO:0000256" key="5">
    <source>
        <dbReference type="ARBA" id="ARBA00023136"/>
    </source>
</evidence>
<evidence type="ECO:0000256" key="6">
    <source>
        <dbReference type="SAM" id="MobiDB-lite"/>
    </source>
</evidence>
<protein>
    <submittedName>
        <fullName evidence="9">Acid phosphatase/Vanadium-dependent haloperoxidase</fullName>
    </submittedName>
</protein>
<feature type="compositionally biased region" description="Polar residues" evidence="6">
    <location>
        <begin position="424"/>
        <end position="435"/>
    </location>
</feature>
<proteinExistence type="inferred from homology"/>
<dbReference type="InterPro" id="IPR000326">
    <property type="entry name" value="PAP2/HPO"/>
</dbReference>
<dbReference type="Gene3D" id="1.20.144.10">
    <property type="entry name" value="Phosphatidic acid phosphatase type 2/haloperoxidase"/>
    <property type="match status" value="1"/>
</dbReference>
<sequence length="499" mass="55378">MDEWNNKLPERLPFSKKRLPKKVIFSYVLDYVIIFVLLAIFLIIDKIEPFHQPFSLKNYTLGYPYAEHERVTVMMAGLIAIAFPMLVIIFYTMVIDGIFSHQTPMPSSRGGLKRLTGRYRFKDRLWEMNCGLLGLFLSVCFAFTITGALKNAIGKPRPDVISRCKIDPEISKEFTAPNNFTLATVALCNQSDDYILQDGFKSFPSGHSSVSFAGLFYLSLYLAAKLHVLDSKGEVWKSFIVLVPSLAAALVAGSRIMDARHHPFDVLSGSLMGILVAWAAYRQYFPPLHETWRKGRAYPIRSWGREPVKPPAIHVEEDVQPLRPTRVPTDEERAASSGFSSATAVAGADEHGGNVFRQQISQSQRRRQQEGSFIPDRADTLTSNYTTNTSGYRGQLPGSSPFANNPRRHDTYDYSSSEDDGSYELQQTYTLSNPQGGAYNPVSGQLTDTGYHPPPGIRPNPTPPPPAEIPRQPTGDLGDRNNAGPAPPPHAAGTAVQQV</sequence>
<evidence type="ECO:0000313" key="9">
    <source>
        <dbReference type="EMBL" id="KAF2681274.1"/>
    </source>
</evidence>
<keyword evidence="9" id="KW-0560">Oxidoreductase</keyword>
<dbReference type="GO" id="GO:0006644">
    <property type="term" value="P:phospholipid metabolic process"/>
    <property type="evidence" value="ECO:0007669"/>
    <property type="project" value="InterPro"/>
</dbReference>
<dbReference type="Pfam" id="PF01569">
    <property type="entry name" value="PAP2"/>
    <property type="match status" value="1"/>
</dbReference>
<keyword evidence="9" id="KW-0575">Peroxidase</keyword>
<feature type="transmembrane region" description="Helical" evidence="7">
    <location>
        <begin position="24"/>
        <end position="44"/>
    </location>
</feature>
<dbReference type="SUPFAM" id="SSF48317">
    <property type="entry name" value="Acid phosphatase/Vanadium-dependent haloperoxidase"/>
    <property type="match status" value="1"/>
</dbReference>
<organism evidence="9 10">
    <name type="scientific">Lentithecium fluviatile CBS 122367</name>
    <dbReference type="NCBI Taxonomy" id="1168545"/>
    <lineage>
        <taxon>Eukaryota</taxon>
        <taxon>Fungi</taxon>
        <taxon>Dikarya</taxon>
        <taxon>Ascomycota</taxon>
        <taxon>Pezizomycotina</taxon>
        <taxon>Dothideomycetes</taxon>
        <taxon>Pleosporomycetidae</taxon>
        <taxon>Pleosporales</taxon>
        <taxon>Massarineae</taxon>
        <taxon>Lentitheciaceae</taxon>
        <taxon>Lentithecium</taxon>
    </lineage>
</organism>
<keyword evidence="3 7" id="KW-0812">Transmembrane</keyword>
<dbReference type="PANTHER" id="PTHR10165">
    <property type="entry name" value="LIPID PHOSPHATE PHOSPHATASE"/>
    <property type="match status" value="1"/>
</dbReference>
<dbReference type="AlphaFoldDB" id="A0A6G1ISP9"/>
<dbReference type="Proteomes" id="UP000799291">
    <property type="component" value="Unassembled WGS sequence"/>
</dbReference>
<keyword evidence="10" id="KW-1185">Reference proteome</keyword>
<gene>
    <name evidence="9" type="ORF">K458DRAFT_420781</name>
</gene>